<evidence type="ECO:0000256" key="5">
    <source>
        <dbReference type="ARBA" id="ARBA00022763"/>
    </source>
</evidence>
<dbReference type="PANTHER" id="PTHR23240:SF8">
    <property type="entry name" value="PROTEIN ARTEMIS"/>
    <property type="match status" value="1"/>
</dbReference>
<dbReference type="Gene3D" id="3.40.50.12650">
    <property type="match status" value="1"/>
</dbReference>
<dbReference type="PANTHER" id="PTHR23240">
    <property type="entry name" value="DNA CROSS-LINK REPAIR PROTEIN PSO2/SNM1-RELATED"/>
    <property type="match status" value="1"/>
</dbReference>
<dbReference type="GO" id="GO:0006303">
    <property type="term" value="P:double-strand break repair via nonhomologous end joining"/>
    <property type="evidence" value="ECO:0007669"/>
    <property type="project" value="TreeGrafter"/>
</dbReference>
<dbReference type="GO" id="GO:0005634">
    <property type="term" value="C:nucleus"/>
    <property type="evidence" value="ECO:0007669"/>
    <property type="project" value="UniProtKB-SubCell"/>
</dbReference>
<keyword evidence="7" id="KW-0269">Exonuclease</keyword>
<evidence type="ECO:0000256" key="2">
    <source>
        <dbReference type="ARBA" id="ARBA00010304"/>
    </source>
</evidence>
<dbReference type="EMBL" id="RWGY01000009">
    <property type="protein sequence ID" value="TVU34877.1"/>
    <property type="molecule type" value="Genomic_DNA"/>
</dbReference>
<comment type="subcellular location">
    <subcellularLocation>
        <location evidence="1">Nucleus</location>
    </subcellularLocation>
</comment>
<sequence>MDEGLVSVDKFSGGSQAYFLTHLHQDHTRGLGAAGGWRHGPLYCSPTTVRLLPTRFPGIDTSLVRPLAPGASASLSLSSPTSDRPLSVRVTAIPALHCPGSLMYLFRGDLGCMLYTGDFRWELGCDKARRAKQALLDALGEDTVDVLYLDNTYCHPSLNFPPRPVVAEQMVDIIRAHPDHEVIIGVDTLGKEDLLLHISRALQMKIWVWPQRLQTMHLLGVDENQEIFTTQTNLTRVRAVPRYSFTIENLEALNTVCPTIGIMPSGIPWLWKSCEDRAESKGRPPRPPVKSIRFKGRNGGTIGMDYDPLSPPKLFEKDAYTLPYSEHACFSELKDFMQTVKPSTVIGIVSSSFCYVNPRHHFRHLCGDNDQAERSPAKSKGGDTDSLTPKRRPDNLTPKRRPNGSTSPKERKFSISSSSLYRSKVAMKRKECCGARIVDTEEVISVA</sequence>
<dbReference type="OrthoDB" id="262529at2759"/>
<evidence type="ECO:0000256" key="8">
    <source>
        <dbReference type="ARBA" id="ARBA00023172"/>
    </source>
</evidence>
<keyword evidence="9" id="KW-0234">DNA repair</keyword>
<keyword evidence="16" id="KW-1185">Reference proteome</keyword>
<evidence type="ECO:0000256" key="7">
    <source>
        <dbReference type="ARBA" id="ARBA00022839"/>
    </source>
</evidence>
<evidence type="ECO:0000256" key="10">
    <source>
        <dbReference type="ARBA" id="ARBA00023242"/>
    </source>
</evidence>
<evidence type="ECO:0000256" key="3">
    <source>
        <dbReference type="ARBA" id="ARBA00022722"/>
    </source>
</evidence>
<evidence type="ECO:0000256" key="1">
    <source>
        <dbReference type="ARBA" id="ARBA00004123"/>
    </source>
</evidence>
<reference evidence="15 16" key="1">
    <citation type="journal article" date="2019" name="Sci. Rep.">
        <title>A high-quality genome of Eragrostis curvula grass provides insights into Poaceae evolution and supports new strategies to enhance forage quality.</title>
        <authorList>
            <person name="Carballo J."/>
            <person name="Santos B.A.C.M."/>
            <person name="Zappacosta D."/>
            <person name="Garbus I."/>
            <person name="Selva J.P."/>
            <person name="Gallo C.A."/>
            <person name="Diaz A."/>
            <person name="Albertini E."/>
            <person name="Caccamo M."/>
            <person name="Echenique V."/>
        </authorList>
    </citation>
    <scope>NUCLEOTIDE SEQUENCE [LARGE SCALE GENOMIC DNA]</scope>
    <source>
        <strain evidence="16">cv. Victoria</strain>
        <tissue evidence="15">Leaf</tissue>
    </source>
</reference>
<dbReference type="GO" id="GO:0035312">
    <property type="term" value="F:5'-3' DNA exonuclease activity"/>
    <property type="evidence" value="ECO:0007669"/>
    <property type="project" value="TreeGrafter"/>
</dbReference>
<dbReference type="Gramene" id="TVU34877">
    <property type="protein sequence ID" value="TVU34877"/>
    <property type="gene ID" value="EJB05_16732"/>
</dbReference>
<dbReference type="GO" id="GO:0036297">
    <property type="term" value="P:interstrand cross-link repair"/>
    <property type="evidence" value="ECO:0007669"/>
    <property type="project" value="TreeGrafter"/>
</dbReference>
<evidence type="ECO:0000256" key="12">
    <source>
        <dbReference type="ARBA" id="ARBA00042677"/>
    </source>
</evidence>
<dbReference type="Pfam" id="PF07522">
    <property type="entry name" value="DRMBL"/>
    <property type="match status" value="1"/>
</dbReference>
<keyword evidence="10" id="KW-0539">Nucleus</keyword>
<keyword evidence="3" id="KW-0540">Nuclease</keyword>
<dbReference type="GO" id="GO:0004519">
    <property type="term" value="F:endonuclease activity"/>
    <property type="evidence" value="ECO:0007669"/>
    <property type="project" value="UniProtKB-KW"/>
</dbReference>
<organism evidence="15 16">
    <name type="scientific">Eragrostis curvula</name>
    <name type="common">weeping love grass</name>
    <dbReference type="NCBI Taxonomy" id="38414"/>
    <lineage>
        <taxon>Eukaryota</taxon>
        <taxon>Viridiplantae</taxon>
        <taxon>Streptophyta</taxon>
        <taxon>Embryophyta</taxon>
        <taxon>Tracheophyta</taxon>
        <taxon>Spermatophyta</taxon>
        <taxon>Magnoliopsida</taxon>
        <taxon>Liliopsida</taxon>
        <taxon>Poales</taxon>
        <taxon>Poaceae</taxon>
        <taxon>PACMAD clade</taxon>
        <taxon>Chloridoideae</taxon>
        <taxon>Eragrostideae</taxon>
        <taxon>Eragrostidinae</taxon>
        <taxon>Eragrostis</taxon>
    </lineage>
</organism>
<keyword evidence="6" id="KW-0378">Hydrolase</keyword>
<feature type="domain" description="DNA repair metallo-beta-lactamase" evidence="14">
    <location>
        <begin position="224"/>
        <end position="350"/>
    </location>
</feature>
<comment type="caution">
    <text evidence="15">The sequence shown here is derived from an EMBL/GenBank/DDBJ whole genome shotgun (WGS) entry which is preliminary data.</text>
</comment>
<gene>
    <name evidence="15" type="ORF">EJB05_16732</name>
</gene>
<evidence type="ECO:0000256" key="11">
    <source>
        <dbReference type="ARBA" id="ARBA00039759"/>
    </source>
</evidence>
<evidence type="ECO:0000256" key="6">
    <source>
        <dbReference type="ARBA" id="ARBA00022801"/>
    </source>
</evidence>
<dbReference type="Gene3D" id="3.60.15.10">
    <property type="entry name" value="Ribonuclease Z/Hydroxyacylglutathione hydrolase-like"/>
    <property type="match status" value="1"/>
</dbReference>
<keyword evidence="8" id="KW-0233">DNA recombination</keyword>
<evidence type="ECO:0000256" key="4">
    <source>
        <dbReference type="ARBA" id="ARBA00022759"/>
    </source>
</evidence>
<evidence type="ECO:0000313" key="15">
    <source>
        <dbReference type="EMBL" id="TVU34877.1"/>
    </source>
</evidence>
<name>A0A5J9VH92_9POAL</name>
<dbReference type="SUPFAM" id="SSF56281">
    <property type="entry name" value="Metallo-hydrolase/oxidoreductase"/>
    <property type="match status" value="1"/>
</dbReference>
<comment type="similarity">
    <text evidence="2">Belongs to the DNA repair metallo-beta-lactamase (DRMBL) family.</text>
</comment>
<keyword evidence="4" id="KW-0255">Endonuclease</keyword>
<keyword evidence="5" id="KW-0227">DNA damage</keyword>
<accession>A0A5J9VH92</accession>
<evidence type="ECO:0000256" key="9">
    <source>
        <dbReference type="ARBA" id="ARBA00023204"/>
    </source>
</evidence>
<evidence type="ECO:0000259" key="14">
    <source>
        <dbReference type="Pfam" id="PF07522"/>
    </source>
</evidence>
<dbReference type="GO" id="GO:0006310">
    <property type="term" value="P:DNA recombination"/>
    <property type="evidence" value="ECO:0007669"/>
    <property type="project" value="UniProtKB-KW"/>
</dbReference>
<feature type="non-terminal residue" evidence="15">
    <location>
        <position position="1"/>
    </location>
</feature>
<dbReference type="GO" id="GO:0003684">
    <property type="term" value="F:damaged DNA binding"/>
    <property type="evidence" value="ECO:0007669"/>
    <property type="project" value="TreeGrafter"/>
</dbReference>
<dbReference type="InterPro" id="IPR036866">
    <property type="entry name" value="RibonucZ/Hydroxyglut_hydro"/>
</dbReference>
<feature type="compositionally biased region" description="Basic and acidic residues" evidence="13">
    <location>
        <begin position="367"/>
        <end position="383"/>
    </location>
</feature>
<evidence type="ECO:0000313" key="16">
    <source>
        <dbReference type="Proteomes" id="UP000324897"/>
    </source>
</evidence>
<evidence type="ECO:0000256" key="13">
    <source>
        <dbReference type="SAM" id="MobiDB-lite"/>
    </source>
</evidence>
<feature type="region of interest" description="Disordered" evidence="13">
    <location>
        <begin position="367"/>
        <end position="416"/>
    </location>
</feature>
<proteinExistence type="inferred from homology"/>
<dbReference type="InterPro" id="IPR011084">
    <property type="entry name" value="DRMBL"/>
</dbReference>
<dbReference type="AlphaFoldDB" id="A0A5J9VH92"/>
<protein>
    <recommendedName>
        <fullName evidence="11">Protein artemis</fullName>
    </recommendedName>
    <alternativeName>
        <fullName evidence="12">DNA cross-link repair 1C protein</fullName>
    </alternativeName>
</protein>
<dbReference type="Proteomes" id="UP000324897">
    <property type="component" value="Unassembled WGS sequence"/>
</dbReference>
<dbReference type="FunFam" id="3.60.15.10:FF:000061">
    <property type="entry name" value="Interstrand crosslink repair protein"/>
    <property type="match status" value="1"/>
</dbReference>